<feature type="region of interest" description="Disordered" evidence="1">
    <location>
        <begin position="394"/>
        <end position="447"/>
    </location>
</feature>
<protein>
    <submittedName>
        <fullName evidence="2">Lycopene cyclase family protein</fullName>
    </submittedName>
</protein>
<dbReference type="Pfam" id="PF05834">
    <property type="entry name" value="Lycopene_cycl"/>
    <property type="match status" value="1"/>
</dbReference>
<dbReference type="EMBL" id="JAVREN010000033">
    <property type="protein sequence ID" value="MDT0309244.1"/>
    <property type="molecule type" value="Genomic_DNA"/>
</dbReference>
<feature type="compositionally biased region" description="Low complexity" evidence="1">
    <location>
        <begin position="404"/>
        <end position="413"/>
    </location>
</feature>
<evidence type="ECO:0000313" key="3">
    <source>
        <dbReference type="Proteomes" id="UP001183388"/>
    </source>
</evidence>
<sequence length="447" mass="47420">MTGATGGSTRVVEADVAIVGAGAAGLSLAHRLSDPAPGGARPSVVLLEAPPGPLQPPPRTWCSWQAGPGRWEEAVAASWRRLRVRDRNGSATALATGPLRYTMIRSRDFEALAGRDLARRGGVLRLEATVGQVCDAPGGAEARAVTRDGAPLAVRARWLFDTRPPPAPPPARTTLLQHFHGWFLTTREPAFDPATVELMDFRTPQPPRGLSFGYVLPTGPRTALVEYTEFSARPLEPQAYEAALRHYAENVLGLGERHITGTETGAIPMTDGRLAPRAGRSVFRLGTAGGATRPATGYTFAAVQRQAGAVAAALRAGRRPVPPPAYPARARAMDAVLLRALATGRVEGAAFFPRLFREVPAGRLLRFLDGRTRPHEDLAVGLRTPVGPMLRTAAELPLLRRRPAAGPWPRASRPAPPPARPPAAPATAPADQADHAATVPTAPSDEE</sequence>
<dbReference type="Gene3D" id="3.50.50.60">
    <property type="entry name" value="FAD/NAD(P)-binding domain"/>
    <property type="match status" value="1"/>
</dbReference>
<keyword evidence="3" id="KW-1185">Reference proteome</keyword>
<name>A0ABU2LCD7_9ACTN</name>
<reference evidence="3" key="1">
    <citation type="submission" date="2023-07" db="EMBL/GenBank/DDBJ databases">
        <title>30 novel species of actinomycetes from the DSMZ collection.</title>
        <authorList>
            <person name="Nouioui I."/>
        </authorList>
    </citation>
    <scope>NUCLEOTIDE SEQUENCE [LARGE SCALE GENOMIC DNA]</scope>
    <source>
        <strain evidence="3">DSM 44917</strain>
    </source>
</reference>
<gene>
    <name evidence="2" type="ORF">RM780_20085</name>
</gene>
<organism evidence="2 3">
    <name type="scientific">Streptomyces boetiae</name>
    <dbReference type="NCBI Taxonomy" id="3075541"/>
    <lineage>
        <taxon>Bacteria</taxon>
        <taxon>Bacillati</taxon>
        <taxon>Actinomycetota</taxon>
        <taxon>Actinomycetes</taxon>
        <taxon>Kitasatosporales</taxon>
        <taxon>Streptomycetaceae</taxon>
        <taxon>Streptomyces</taxon>
    </lineage>
</organism>
<accession>A0ABU2LCD7</accession>
<evidence type="ECO:0000313" key="2">
    <source>
        <dbReference type="EMBL" id="MDT0309244.1"/>
    </source>
</evidence>
<comment type="caution">
    <text evidence="2">The sequence shown here is derived from an EMBL/GenBank/DDBJ whole genome shotgun (WGS) entry which is preliminary data.</text>
</comment>
<dbReference type="InterPro" id="IPR036188">
    <property type="entry name" value="FAD/NAD-bd_sf"/>
</dbReference>
<evidence type="ECO:0000256" key="1">
    <source>
        <dbReference type="SAM" id="MobiDB-lite"/>
    </source>
</evidence>
<dbReference type="RefSeq" id="WP_311632200.1">
    <property type="nucleotide sequence ID" value="NZ_JAVREN010000033.1"/>
</dbReference>
<dbReference type="Proteomes" id="UP001183388">
    <property type="component" value="Unassembled WGS sequence"/>
</dbReference>
<proteinExistence type="predicted"/>
<feature type="compositionally biased region" description="Pro residues" evidence="1">
    <location>
        <begin position="414"/>
        <end position="424"/>
    </location>
</feature>
<dbReference type="SUPFAM" id="SSF51905">
    <property type="entry name" value="FAD/NAD(P)-binding domain"/>
    <property type="match status" value="1"/>
</dbReference>